<evidence type="ECO:0000313" key="2">
    <source>
        <dbReference type="Proteomes" id="UP001437256"/>
    </source>
</evidence>
<protein>
    <submittedName>
        <fullName evidence="1">8-oxo-dGTP diphosphatase</fullName>
    </submittedName>
</protein>
<name>A0ABR3ABA7_9AGAR</name>
<dbReference type="Proteomes" id="UP001437256">
    <property type="component" value="Unassembled WGS sequence"/>
</dbReference>
<accession>A0ABR3ABA7</accession>
<proteinExistence type="predicted"/>
<gene>
    <name evidence="1" type="primary">PCD1</name>
    <name evidence="1" type="ORF">AAF712_002776</name>
</gene>
<organism evidence="1 2">
    <name type="scientific">Marasmius tenuissimus</name>
    <dbReference type="NCBI Taxonomy" id="585030"/>
    <lineage>
        <taxon>Eukaryota</taxon>
        <taxon>Fungi</taxon>
        <taxon>Dikarya</taxon>
        <taxon>Basidiomycota</taxon>
        <taxon>Agaricomycotina</taxon>
        <taxon>Agaricomycetes</taxon>
        <taxon>Agaricomycetidae</taxon>
        <taxon>Agaricales</taxon>
        <taxon>Marasmiineae</taxon>
        <taxon>Marasmiaceae</taxon>
        <taxon>Marasmius</taxon>
    </lineage>
</organism>
<comment type="caution">
    <text evidence="1">The sequence shown here is derived from an EMBL/GenBank/DDBJ whole genome shotgun (WGS) entry which is preliminary data.</text>
</comment>
<dbReference type="EMBL" id="JBBXMP010000008">
    <property type="protein sequence ID" value="KAL0070284.1"/>
    <property type="molecule type" value="Genomic_DNA"/>
</dbReference>
<evidence type="ECO:0000313" key="1">
    <source>
        <dbReference type="EMBL" id="KAL0070284.1"/>
    </source>
</evidence>
<sequence>MIEVEYHTYYDYDWDGPPIRISNGEGETEVLQNRQVRMHRFMTGREAGGIKPVFGLTAGMLIHAARIGYGKEPEFEVNPPTAPTMEQRLAWGAVKPGSLIKDALLEENIDVDWNKLRKLAGIEENSRSKNILHPKPVGSGSSWRNVIWRSADHGRGKRYKSKL</sequence>
<keyword evidence="2" id="KW-1185">Reference proteome</keyword>
<reference evidence="1 2" key="1">
    <citation type="submission" date="2024-05" db="EMBL/GenBank/DDBJ databases">
        <title>A draft genome resource for the thread blight pathogen Marasmius tenuissimus strain MS-2.</title>
        <authorList>
            <person name="Yulfo-Soto G.E."/>
            <person name="Baruah I.K."/>
            <person name="Amoako-Attah I."/>
            <person name="Bukari Y."/>
            <person name="Meinhardt L.W."/>
            <person name="Bailey B.A."/>
            <person name="Cohen S.P."/>
        </authorList>
    </citation>
    <scope>NUCLEOTIDE SEQUENCE [LARGE SCALE GENOMIC DNA]</scope>
    <source>
        <strain evidence="1 2">MS-2</strain>
    </source>
</reference>